<dbReference type="RefSeq" id="WP_256422718.1">
    <property type="nucleotide sequence ID" value="NZ_JANHDI010000014.1"/>
</dbReference>
<evidence type="ECO:0000313" key="4">
    <source>
        <dbReference type="Proteomes" id="UP001597085"/>
    </source>
</evidence>
<comment type="caution">
    <text evidence="3">The sequence shown here is derived from an EMBL/GenBank/DDBJ whole genome shotgun (WGS) entry which is preliminary data.</text>
</comment>
<protein>
    <submittedName>
        <fullName evidence="3">HalOD1 output domain-containing protein</fullName>
    </submittedName>
</protein>
<dbReference type="AlphaFoldDB" id="A0ABD6CNQ8"/>
<organism evidence="3 4">
    <name type="scientific">Halobellus rarus</name>
    <dbReference type="NCBI Taxonomy" id="1126237"/>
    <lineage>
        <taxon>Archaea</taxon>
        <taxon>Methanobacteriati</taxon>
        <taxon>Methanobacteriota</taxon>
        <taxon>Stenosarchaea group</taxon>
        <taxon>Halobacteria</taxon>
        <taxon>Halobacteriales</taxon>
        <taxon>Haloferacaceae</taxon>
        <taxon>Halobellus</taxon>
    </lineage>
</organism>
<dbReference type="Proteomes" id="UP001597085">
    <property type="component" value="Unassembled WGS sequence"/>
</dbReference>
<proteinExistence type="predicted"/>
<accession>A0ABD6CNQ8</accession>
<name>A0ABD6CNQ8_9EURY</name>
<evidence type="ECO:0000313" key="3">
    <source>
        <dbReference type="EMBL" id="MFD1599316.1"/>
    </source>
</evidence>
<evidence type="ECO:0000256" key="1">
    <source>
        <dbReference type="SAM" id="MobiDB-lite"/>
    </source>
</evidence>
<sequence length="113" mass="11911">MTNHSDPRPLDDAGTGSGVDGAGDSPKVVYTHSDGESPSHTVVEAVAEATHTDPTRLRPLYEVVDTDALDALITGDSERPRAPDGLSVTFRYEGCDVAVYGDGRTVVSRSAPR</sequence>
<reference evidence="3 4" key="1">
    <citation type="journal article" date="2019" name="Int. J. Syst. Evol. Microbiol.">
        <title>The Global Catalogue of Microorganisms (GCM) 10K type strain sequencing project: providing services to taxonomists for standard genome sequencing and annotation.</title>
        <authorList>
            <consortium name="The Broad Institute Genomics Platform"/>
            <consortium name="The Broad Institute Genome Sequencing Center for Infectious Disease"/>
            <person name="Wu L."/>
            <person name="Ma J."/>
        </authorList>
    </citation>
    <scope>NUCLEOTIDE SEQUENCE [LARGE SCALE GENOMIC DNA]</scope>
    <source>
        <strain evidence="3 4">CGMCC 1.12121</strain>
    </source>
</reference>
<dbReference type="EMBL" id="JBHUDK010000008">
    <property type="protein sequence ID" value="MFD1599316.1"/>
    <property type="molecule type" value="Genomic_DNA"/>
</dbReference>
<keyword evidence="4" id="KW-1185">Reference proteome</keyword>
<dbReference type="Pfam" id="PF18545">
    <property type="entry name" value="HalOD1"/>
    <property type="match status" value="1"/>
</dbReference>
<dbReference type="InterPro" id="IPR040624">
    <property type="entry name" value="HalOD1"/>
</dbReference>
<evidence type="ECO:0000259" key="2">
    <source>
        <dbReference type="Pfam" id="PF18545"/>
    </source>
</evidence>
<gene>
    <name evidence="3" type="ORF">ACFSBX_10150</name>
</gene>
<feature type="compositionally biased region" description="Basic and acidic residues" evidence="1">
    <location>
        <begin position="1"/>
        <end position="11"/>
    </location>
</feature>
<feature type="domain" description="Halobacterial output" evidence="2">
    <location>
        <begin position="35"/>
        <end position="108"/>
    </location>
</feature>
<feature type="region of interest" description="Disordered" evidence="1">
    <location>
        <begin position="1"/>
        <end position="38"/>
    </location>
</feature>